<dbReference type="GO" id="GO:0009055">
    <property type="term" value="F:electron transfer activity"/>
    <property type="evidence" value="ECO:0007669"/>
    <property type="project" value="InterPro"/>
</dbReference>
<comment type="caution">
    <text evidence="7">The sequence shown here is derived from an EMBL/GenBank/DDBJ whole genome shotgun (WGS) entry which is preliminary data.</text>
</comment>
<name>A0A328BQQ3_9CAUL</name>
<proteinExistence type="predicted"/>
<protein>
    <recommendedName>
        <fullName evidence="6">Cytochrome c domain-containing protein</fullName>
    </recommendedName>
</protein>
<feature type="signal peptide" evidence="5">
    <location>
        <begin position="1"/>
        <end position="19"/>
    </location>
</feature>
<dbReference type="InterPro" id="IPR036909">
    <property type="entry name" value="Cyt_c-like_dom_sf"/>
</dbReference>
<reference evidence="7 8" key="1">
    <citation type="submission" date="2018-05" db="EMBL/GenBank/DDBJ databases">
        <authorList>
            <person name="Lanie J.A."/>
            <person name="Ng W.-L."/>
            <person name="Kazmierczak K.M."/>
            <person name="Andrzejewski T.M."/>
            <person name="Davidsen T.M."/>
            <person name="Wayne K.J."/>
            <person name="Tettelin H."/>
            <person name="Glass J.I."/>
            <person name="Rusch D."/>
            <person name="Podicherti R."/>
            <person name="Tsui H.-C.T."/>
            <person name="Winkler M.E."/>
        </authorList>
    </citation>
    <scope>NUCLEOTIDE SEQUENCE [LARGE SCALE GENOMIC DNA]</scope>
    <source>
        <strain evidence="7 8">BUT-10</strain>
    </source>
</reference>
<sequence length="105" mass="11110">MRRAIALVAALSLAAPALAKTPAPVKRGHELARQACASCHAVEPGGTSPNPKAAPLASRDMRHVAGIEGRLARLTREGHYGMPPQALTDEQVRDLLAYIESLAPR</sequence>
<evidence type="ECO:0000313" key="7">
    <source>
        <dbReference type="EMBL" id="RAK67398.1"/>
    </source>
</evidence>
<keyword evidence="1 4" id="KW-0349">Heme</keyword>
<dbReference type="Gene3D" id="1.10.760.10">
    <property type="entry name" value="Cytochrome c-like domain"/>
    <property type="match status" value="1"/>
</dbReference>
<dbReference type="OrthoDB" id="7190279at2"/>
<dbReference type="RefSeq" id="WP_111275009.1">
    <property type="nucleotide sequence ID" value="NZ_QFYS01000002.1"/>
</dbReference>
<evidence type="ECO:0000256" key="4">
    <source>
        <dbReference type="PROSITE-ProRule" id="PRU00433"/>
    </source>
</evidence>
<evidence type="ECO:0000256" key="5">
    <source>
        <dbReference type="SAM" id="SignalP"/>
    </source>
</evidence>
<dbReference type="GO" id="GO:0020037">
    <property type="term" value="F:heme binding"/>
    <property type="evidence" value="ECO:0007669"/>
    <property type="project" value="InterPro"/>
</dbReference>
<evidence type="ECO:0000259" key="6">
    <source>
        <dbReference type="PROSITE" id="PS51007"/>
    </source>
</evidence>
<dbReference type="PROSITE" id="PS51007">
    <property type="entry name" value="CYTC"/>
    <property type="match status" value="1"/>
</dbReference>
<dbReference type="Proteomes" id="UP000249524">
    <property type="component" value="Unassembled WGS sequence"/>
</dbReference>
<dbReference type="SUPFAM" id="SSF46626">
    <property type="entry name" value="Cytochrome c"/>
    <property type="match status" value="1"/>
</dbReference>
<gene>
    <name evidence="7" type="ORF">DJ019_05600</name>
</gene>
<evidence type="ECO:0000256" key="3">
    <source>
        <dbReference type="ARBA" id="ARBA00023004"/>
    </source>
</evidence>
<evidence type="ECO:0000256" key="1">
    <source>
        <dbReference type="ARBA" id="ARBA00022617"/>
    </source>
</evidence>
<evidence type="ECO:0000313" key="8">
    <source>
        <dbReference type="Proteomes" id="UP000249524"/>
    </source>
</evidence>
<organism evidence="7 8">
    <name type="scientific">Phenylobacterium kunshanense</name>
    <dbReference type="NCBI Taxonomy" id="1445034"/>
    <lineage>
        <taxon>Bacteria</taxon>
        <taxon>Pseudomonadati</taxon>
        <taxon>Pseudomonadota</taxon>
        <taxon>Alphaproteobacteria</taxon>
        <taxon>Caulobacterales</taxon>
        <taxon>Caulobacteraceae</taxon>
        <taxon>Phenylobacterium</taxon>
    </lineage>
</organism>
<keyword evidence="8" id="KW-1185">Reference proteome</keyword>
<dbReference type="GO" id="GO:0046872">
    <property type="term" value="F:metal ion binding"/>
    <property type="evidence" value="ECO:0007669"/>
    <property type="project" value="UniProtKB-KW"/>
</dbReference>
<feature type="chain" id="PRO_5016424306" description="Cytochrome c domain-containing protein" evidence="5">
    <location>
        <begin position="20"/>
        <end position="105"/>
    </location>
</feature>
<keyword evidence="3 4" id="KW-0408">Iron</keyword>
<evidence type="ECO:0000256" key="2">
    <source>
        <dbReference type="ARBA" id="ARBA00022723"/>
    </source>
</evidence>
<accession>A0A328BQQ3</accession>
<dbReference type="Pfam" id="PF13442">
    <property type="entry name" value="Cytochrome_CBB3"/>
    <property type="match status" value="1"/>
</dbReference>
<dbReference type="EMBL" id="QFYS01000002">
    <property type="protein sequence ID" value="RAK67398.1"/>
    <property type="molecule type" value="Genomic_DNA"/>
</dbReference>
<feature type="domain" description="Cytochrome c" evidence="6">
    <location>
        <begin position="23"/>
        <end position="103"/>
    </location>
</feature>
<keyword evidence="5" id="KW-0732">Signal</keyword>
<keyword evidence="2 4" id="KW-0479">Metal-binding</keyword>
<dbReference type="AlphaFoldDB" id="A0A328BQQ3"/>
<dbReference type="InterPro" id="IPR009056">
    <property type="entry name" value="Cyt_c-like_dom"/>
</dbReference>